<dbReference type="AlphaFoldDB" id="A0AA38HX08"/>
<dbReference type="Gene3D" id="3.80.10.10">
    <property type="entry name" value="Ribonuclease Inhibitor"/>
    <property type="match status" value="2"/>
</dbReference>
<evidence type="ECO:0000313" key="5">
    <source>
        <dbReference type="Proteomes" id="UP001168821"/>
    </source>
</evidence>
<dbReference type="InterPro" id="IPR003591">
    <property type="entry name" value="Leu-rich_rpt_typical-subtyp"/>
</dbReference>
<dbReference type="SUPFAM" id="SSF52058">
    <property type="entry name" value="L domain-like"/>
    <property type="match status" value="1"/>
</dbReference>
<organism evidence="4 5">
    <name type="scientific">Zophobas morio</name>
    <dbReference type="NCBI Taxonomy" id="2755281"/>
    <lineage>
        <taxon>Eukaryota</taxon>
        <taxon>Metazoa</taxon>
        <taxon>Ecdysozoa</taxon>
        <taxon>Arthropoda</taxon>
        <taxon>Hexapoda</taxon>
        <taxon>Insecta</taxon>
        <taxon>Pterygota</taxon>
        <taxon>Neoptera</taxon>
        <taxon>Endopterygota</taxon>
        <taxon>Coleoptera</taxon>
        <taxon>Polyphaga</taxon>
        <taxon>Cucujiformia</taxon>
        <taxon>Tenebrionidae</taxon>
        <taxon>Zophobas</taxon>
    </lineage>
</organism>
<dbReference type="InterPro" id="IPR032675">
    <property type="entry name" value="LRR_dom_sf"/>
</dbReference>
<keyword evidence="1" id="KW-0433">Leucine-rich repeat</keyword>
<sequence length="298" mass="34204">MASLYEVLTATLLVYFQTIVTNAEIKYELDFYTKQTIIHSKELITSTERTPSIKVLSDVTVLRKGMLEISAETYEFWIENRNLEKIEVGAFDNQNITYLISLESNKLTVIASGTFKNLKIRTLDLSLNKITRVEENAITDMPNLKEVFLSYNKIVKFNENSFVNTPKLWVLDVQYNEFAELSEKGFTFRKKDKAVILSFDHNNIEKIHAETFDGITVGSLDLSHNKLNQVPAEIFTGSLVELMLNNNTVEDLPDTFFQQKKLKEVDVSDNPLTCGTVQKLRKLAEENSMTIKYDRLNC</sequence>
<dbReference type="Proteomes" id="UP001168821">
    <property type="component" value="Unassembled WGS sequence"/>
</dbReference>
<evidence type="ECO:0000256" key="1">
    <source>
        <dbReference type="ARBA" id="ARBA00022614"/>
    </source>
</evidence>
<reference evidence="4" key="1">
    <citation type="journal article" date="2023" name="G3 (Bethesda)">
        <title>Whole genome assemblies of Zophobas morio and Tenebrio molitor.</title>
        <authorList>
            <person name="Kaur S."/>
            <person name="Stinson S.A."/>
            <person name="diCenzo G.C."/>
        </authorList>
    </citation>
    <scope>NUCLEOTIDE SEQUENCE</scope>
    <source>
        <strain evidence="4">QUZm001</strain>
    </source>
</reference>
<gene>
    <name evidence="4" type="ORF">Zmor_022981</name>
</gene>
<keyword evidence="3" id="KW-0677">Repeat</keyword>
<dbReference type="InterPro" id="IPR001611">
    <property type="entry name" value="Leu-rich_rpt"/>
</dbReference>
<accession>A0AA38HX08</accession>
<protein>
    <submittedName>
        <fullName evidence="4">Uncharacterized protein</fullName>
    </submittedName>
</protein>
<comment type="caution">
    <text evidence="4">The sequence shown here is derived from an EMBL/GenBank/DDBJ whole genome shotgun (WGS) entry which is preliminary data.</text>
</comment>
<evidence type="ECO:0000256" key="2">
    <source>
        <dbReference type="ARBA" id="ARBA00022729"/>
    </source>
</evidence>
<dbReference type="InterPro" id="IPR050541">
    <property type="entry name" value="LRR_TM_domain-containing"/>
</dbReference>
<dbReference type="Pfam" id="PF13855">
    <property type="entry name" value="LRR_8"/>
    <property type="match status" value="2"/>
</dbReference>
<evidence type="ECO:0000256" key="3">
    <source>
        <dbReference type="ARBA" id="ARBA00022737"/>
    </source>
</evidence>
<dbReference type="SMART" id="SM00369">
    <property type="entry name" value="LRR_TYP"/>
    <property type="match status" value="6"/>
</dbReference>
<evidence type="ECO:0000313" key="4">
    <source>
        <dbReference type="EMBL" id="KAJ3645315.1"/>
    </source>
</evidence>
<dbReference type="EMBL" id="JALNTZ010000007">
    <property type="protein sequence ID" value="KAJ3645315.1"/>
    <property type="molecule type" value="Genomic_DNA"/>
</dbReference>
<keyword evidence="2" id="KW-0732">Signal</keyword>
<name>A0AA38HX08_9CUCU</name>
<dbReference type="PANTHER" id="PTHR24369:SF210">
    <property type="entry name" value="CHAOPTIN-RELATED"/>
    <property type="match status" value="1"/>
</dbReference>
<proteinExistence type="predicted"/>
<keyword evidence="5" id="KW-1185">Reference proteome</keyword>
<dbReference type="GO" id="GO:0005886">
    <property type="term" value="C:plasma membrane"/>
    <property type="evidence" value="ECO:0007669"/>
    <property type="project" value="TreeGrafter"/>
</dbReference>
<dbReference type="PANTHER" id="PTHR24369">
    <property type="entry name" value="ANTIGEN BSP, PUTATIVE-RELATED"/>
    <property type="match status" value="1"/>
</dbReference>